<dbReference type="SUPFAM" id="SSF50630">
    <property type="entry name" value="Acid proteases"/>
    <property type="match status" value="1"/>
</dbReference>
<proteinExistence type="predicted"/>
<dbReference type="CDD" id="cd00303">
    <property type="entry name" value="retropepsin_like"/>
    <property type="match status" value="1"/>
</dbReference>
<dbReference type="InterPro" id="IPR021109">
    <property type="entry name" value="Peptidase_aspartic_dom_sf"/>
</dbReference>
<dbReference type="InterPro" id="IPR032567">
    <property type="entry name" value="RTL1-rel"/>
</dbReference>
<dbReference type="Proteomes" id="UP000053660">
    <property type="component" value="Unassembled WGS sequence"/>
</dbReference>
<organism evidence="1 2">
    <name type="scientific">Oesophagostomum dentatum</name>
    <name type="common">Nodular worm</name>
    <dbReference type="NCBI Taxonomy" id="61180"/>
    <lineage>
        <taxon>Eukaryota</taxon>
        <taxon>Metazoa</taxon>
        <taxon>Ecdysozoa</taxon>
        <taxon>Nematoda</taxon>
        <taxon>Chromadorea</taxon>
        <taxon>Rhabditida</taxon>
        <taxon>Rhabditina</taxon>
        <taxon>Rhabditomorpha</taxon>
        <taxon>Strongyloidea</taxon>
        <taxon>Strongylidae</taxon>
        <taxon>Oesophagostomum</taxon>
    </lineage>
</organism>
<dbReference type="Pfam" id="PF13975">
    <property type="entry name" value="gag-asp_proteas"/>
    <property type="match status" value="1"/>
</dbReference>
<dbReference type="GO" id="GO:0004190">
    <property type="term" value="F:aspartic-type endopeptidase activity"/>
    <property type="evidence" value="ECO:0007669"/>
    <property type="project" value="InterPro"/>
</dbReference>
<evidence type="ECO:0000313" key="1">
    <source>
        <dbReference type="EMBL" id="KHJ96395.1"/>
    </source>
</evidence>
<dbReference type="OrthoDB" id="5874204at2759"/>
<dbReference type="PANTHER" id="PTHR15503">
    <property type="entry name" value="LDOC1 RELATED"/>
    <property type="match status" value="1"/>
</dbReference>
<protein>
    <submittedName>
        <fullName evidence="1">Retroviral aspartyl protease</fullName>
    </submittedName>
</protein>
<dbReference type="Gene3D" id="3.10.10.10">
    <property type="entry name" value="HIV Type 1 Reverse Transcriptase, subunit A, domain 1"/>
    <property type="match status" value="1"/>
</dbReference>
<dbReference type="EMBL" id="KN549678">
    <property type="protein sequence ID" value="KHJ96395.1"/>
    <property type="molecule type" value="Genomic_DNA"/>
</dbReference>
<reference evidence="1 2" key="1">
    <citation type="submission" date="2014-03" db="EMBL/GenBank/DDBJ databases">
        <title>Draft genome of the hookworm Oesophagostomum dentatum.</title>
        <authorList>
            <person name="Mitreva M."/>
        </authorList>
    </citation>
    <scope>NUCLEOTIDE SEQUENCE [LARGE SCALE GENOMIC DNA]</scope>
    <source>
        <strain evidence="1 2">OD-Hann</strain>
    </source>
</reference>
<dbReference type="PROSITE" id="PS00141">
    <property type="entry name" value="ASP_PROTEASE"/>
    <property type="match status" value="1"/>
</dbReference>
<dbReference type="GO" id="GO:0006508">
    <property type="term" value="P:proteolysis"/>
    <property type="evidence" value="ECO:0007669"/>
    <property type="project" value="UniProtKB-KW"/>
</dbReference>
<keyword evidence="1" id="KW-0378">Hydrolase</keyword>
<name>A0A0B1TLV7_OESDE</name>
<dbReference type="AlphaFoldDB" id="A0A0B1TLV7"/>
<dbReference type="PANTHER" id="PTHR15503:SF22">
    <property type="entry name" value="TRANSPOSON TY3-I GAG POLYPROTEIN"/>
    <property type="match status" value="1"/>
</dbReference>
<keyword evidence="1" id="KW-0645">Protease</keyword>
<dbReference type="InterPro" id="IPR043502">
    <property type="entry name" value="DNA/RNA_pol_sf"/>
</dbReference>
<keyword evidence="2" id="KW-1185">Reference proteome</keyword>
<accession>A0A0B1TLV7</accession>
<evidence type="ECO:0000313" key="2">
    <source>
        <dbReference type="Proteomes" id="UP000053660"/>
    </source>
</evidence>
<gene>
    <name evidence="1" type="ORF">OESDEN_03640</name>
</gene>
<dbReference type="InterPro" id="IPR001969">
    <property type="entry name" value="Aspartic_peptidase_AS"/>
</dbReference>
<sequence>MIDFANKFTSKHKPKRSQRTVNTLVVDEEPTPMEPLFVPRIYAITSFKKVKNSQLPYIQVVIKDLPFTALIDSGASISYMKLSTANMLGIETVQGHDPFTAKAANGTNVQLLATVMIPIQIGTYLVEHQFQVSTDEHCPAPLLLGSDFLRRINENGLKITIDLHRKIFTIGNEDHSLIQLNSVVVDEPYNVRLTSPNTLLKRTSNLVEARIDGYYSTAPSDFLVEDNNRPSPHIYIVGRALVRPQFDGVCMINILNPSYTNIHLYAGMNIARATPLVNAHLQVHSVQVVNPTIAYVPPEADWESKMPRFSSDNAQPFDVTDEIDLSKSALDDQQQEQLKNILRSHSNAFVGPDGHLGHYRGPIRHRIDLVENAETPARKIYRVPLEKRAEIERQITQMLKDGIIRESTSPFCAPIVLISNKGFTKFLLKNPTAKEQLLPVLWEHSNT</sequence>
<dbReference type="Gene3D" id="2.40.70.10">
    <property type="entry name" value="Acid Proteases"/>
    <property type="match status" value="1"/>
</dbReference>
<dbReference type="SUPFAM" id="SSF56672">
    <property type="entry name" value="DNA/RNA polymerases"/>
    <property type="match status" value="1"/>
</dbReference>